<dbReference type="EMBL" id="CP073344">
    <property type="protein sequence ID" value="UTW03738.1"/>
    <property type="molecule type" value="Genomic_DNA"/>
</dbReference>
<proteinExistence type="predicted"/>
<keyword evidence="2" id="KW-1185">Reference proteome</keyword>
<evidence type="ECO:0008006" key="3">
    <source>
        <dbReference type="Google" id="ProtNLM"/>
    </source>
</evidence>
<name>A0ABY5GWB7_9GAMM</name>
<protein>
    <recommendedName>
        <fullName evidence="3">Lipoprotein</fullName>
    </recommendedName>
</protein>
<accession>A0ABY5GWB7</accession>
<dbReference type="Proteomes" id="UP001059950">
    <property type="component" value="Chromosome"/>
</dbReference>
<evidence type="ECO:0000313" key="2">
    <source>
        <dbReference type="Proteomes" id="UP001059950"/>
    </source>
</evidence>
<evidence type="ECO:0000313" key="1">
    <source>
        <dbReference type="EMBL" id="UTW03738.1"/>
    </source>
</evidence>
<gene>
    <name evidence="1" type="ORF">KDX31_01475</name>
</gene>
<organism evidence="1 2">
    <name type="scientific">Amphritea atlantica</name>
    <dbReference type="NCBI Taxonomy" id="355243"/>
    <lineage>
        <taxon>Bacteria</taxon>
        <taxon>Pseudomonadati</taxon>
        <taxon>Pseudomonadota</taxon>
        <taxon>Gammaproteobacteria</taxon>
        <taxon>Oceanospirillales</taxon>
        <taxon>Oceanospirillaceae</taxon>
        <taxon>Amphritea</taxon>
    </lineage>
</organism>
<reference evidence="1" key="1">
    <citation type="submission" date="2021-04" db="EMBL/GenBank/DDBJ databases">
        <title>Oceanospirillales bacteria with DddD are important DMSP degraders in coastal seawater.</title>
        <authorList>
            <person name="Liu J."/>
        </authorList>
    </citation>
    <scope>NUCLEOTIDE SEQUENCE</scope>
    <source>
        <strain evidence="1">GY6</strain>
    </source>
</reference>
<sequence length="252" mass="28242">MKNELIIKYFPVNFQGKKMKSFRNKIKYVVGIFSILFLSGCAMSPPQPEVSLNTDVLSRDDIKIGIYYEAPEDKATTHIWGANCLLCYAFASALTSGLDSHLESTISTDELDAIKDLVHSQYSSRFANVKLVQLSTPLDDFKDFDDQLGFADKDLRDVKSELDIDVLVVVQLWSHGAYRSFSDYVPNGDPKGHLAGLLYSVDLNTNAYLQYLSINERVQPGGPWDEPPSYPNVTTAYYQAVENVKAKIAKSF</sequence>